<evidence type="ECO:0000313" key="1">
    <source>
        <dbReference type="EMBL" id="GIH07116.1"/>
    </source>
</evidence>
<accession>A0A8J3QCX9</accession>
<name>A0A8J3QCX9_9ACTN</name>
<evidence type="ECO:0000313" key="2">
    <source>
        <dbReference type="Proteomes" id="UP000612899"/>
    </source>
</evidence>
<keyword evidence="2" id="KW-1185">Reference proteome</keyword>
<dbReference type="EMBL" id="BONY01000033">
    <property type="protein sequence ID" value="GIH07116.1"/>
    <property type="molecule type" value="Genomic_DNA"/>
</dbReference>
<sequence>MNSFSVSVRLQRLTTEECHVSVPVTQEVMQDQPDADGSFRLDGKKIFEAAIRMGQESGNWALEAQHVEVHPIQKAPDRQ</sequence>
<protein>
    <submittedName>
        <fullName evidence="1">Uncharacterized protein</fullName>
    </submittedName>
</protein>
<dbReference type="AlphaFoldDB" id="A0A8J3QCX9"/>
<comment type="caution">
    <text evidence="1">The sequence shown here is derived from an EMBL/GenBank/DDBJ whole genome shotgun (WGS) entry which is preliminary data.</text>
</comment>
<proteinExistence type="predicted"/>
<organism evidence="1 2">
    <name type="scientific">Rhizocola hellebori</name>
    <dbReference type="NCBI Taxonomy" id="1392758"/>
    <lineage>
        <taxon>Bacteria</taxon>
        <taxon>Bacillati</taxon>
        <taxon>Actinomycetota</taxon>
        <taxon>Actinomycetes</taxon>
        <taxon>Micromonosporales</taxon>
        <taxon>Micromonosporaceae</taxon>
        <taxon>Rhizocola</taxon>
    </lineage>
</organism>
<reference evidence="1" key="1">
    <citation type="submission" date="2021-01" db="EMBL/GenBank/DDBJ databases">
        <title>Whole genome shotgun sequence of Rhizocola hellebori NBRC 109834.</title>
        <authorList>
            <person name="Komaki H."/>
            <person name="Tamura T."/>
        </authorList>
    </citation>
    <scope>NUCLEOTIDE SEQUENCE</scope>
    <source>
        <strain evidence="1">NBRC 109834</strain>
    </source>
</reference>
<gene>
    <name evidence="1" type="ORF">Rhe02_51830</name>
</gene>
<dbReference type="Proteomes" id="UP000612899">
    <property type="component" value="Unassembled WGS sequence"/>
</dbReference>